<reference evidence="7" key="1">
    <citation type="journal article" date="2021" name="Nat. Commun.">
        <title>Genomic analyses provide insights into spinach domestication and the genetic basis of agronomic traits.</title>
        <authorList>
            <person name="Cai X."/>
            <person name="Sun X."/>
            <person name="Xu C."/>
            <person name="Sun H."/>
            <person name="Wang X."/>
            <person name="Ge C."/>
            <person name="Zhang Z."/>
            <person name="Wang Q."/>
            <person name="Fei Z."/>
            <person name="Jiao C."/>
            <person name="Wang Q."/>
        </authorList>
    </citation>
    <scope>NUCLEOTIDE SEQUENCE [LARGE SCALE GENOMIC DNA]</scope>
    <source>
        <strain evidence="7">cv. Varoflay</strain>
    </source>
</reference>
<dbReference type="Pfam" id="PF10551">
    <property type="entry name" value="MULE"/>
    <property type="match status" value="1"/>
</dbReference>
<dbReference type="RefSeq" id="XP_021853042.1">
    <property type="nucleotide sequence ID" value="XM_021997350.1"/>
</dbReference>
<evidence type="ECO:0000256" key="3">
    <source>
        <dbReference type="ARBA" id="ARBA00022833"/>
    </source>
</evidence>
<sequence>MEKNKQLKSTWLASQFLEIFKARPHWPAKEIMETVKRAYKILIKKGVAYKVKYNAHRMLHGSMQEHYNKVGRYLQALRDSDPNSHIILVTDSKNSPAVFQRLFICFNGVKKGWLAGCRKLLCIDACFLKTFLGGQLLVAVGRDGNDQMYPVAWAVVEGENNNSWEWFMHELQTYLELGQGDGLAVISDEHQSILAAVANILPNAEHRHCARHIFAHWHKSFKGDEMKLLFWRAVKAYNMADYNDALEEMEKVDPEAVVSFRSYRPVVFCRDFLNTDTQVDVIVNNLAETFNGYIINARTKHLIYMLEDIRTTLMQRLAVKNMDMEKTSVMVCPRIQAKLNLAKDAASLCTVTISTRTRFQVSHFMDVVTVDLVANTCTCRKWDLTGIPCCHAVACIFFCHKNAEDYVSHWYKRDTYMKAYSESIAPCVGDKHWPKVQLSLNPPPIKIGSGRPRVNRRKDPHENPKKPGRLTKHGIEMHCSVCK</sequence>
<protein>
    <submittedName>
        <fullName evidence="8">Uncharacterized protein LOC110792528</fullName>
    </submittedName>
</protein>
<dbReference type="InterPro" id="IPR018289">
    <property type="entry name" value="MULE_transposase_dom"/>
</dbReference>
<evidence type="ECO:0000256" key="1">
    <source>
        <dbReference type="ARBA" id="ARBA00022723"/>
    </source>
</evidence>
<keyword evidence="1" id="KW-0479">Metal-binding</keyword>
<organism evidence="7 8">
    <name type="scientific">Spinacia oleracea</name>
    <name type="common">Spinach</name>
    <dbReference type="NCBI Taxonomy" id="3562"/>
    <lineage>
        <taxon>Eukaryota</taxon>
        <taxon>Viridiplantae</taxon>
        <taxon>Streptophyta</taxon>
        <taxon>Embryophyta</taxon>
        <taxon>Tracheophyta</taxon>
        <taxon>Spermatophyta</taxon>
        <taxon>Magnoliopsida</taxon>
        <taxon>eudicotyledons</taxon>
        <taxon>Gunneridae</taxon>
        <taxon>Pentapetalae</taxon>
        <taxon>Caryophyllales</taxon>
        <taxon>Chenopodiaceae</taxon>
        <taxon>Chenopodioideae</taxon>
        <taxon>Anserineae</taxon>
        <taxon>Spinacia</taxon>
    </lineage>
</organism>
<dbReference type="OrthoDB" id="1722443at2759"/>
<dbReference type="InterPro" id="IPR006564">
    <property type="entry name" value="Znf_PMZ"/>
</dbReference>
<dbReference type="AlphaFoldDB" id="A0A9R0IPF6"/>
<keyword evidence="7" id="KW-1185">Reference proteome</keyword>
<feature type="domain" description="SWIM-type" evidence="6">
    <location>
        <begin position="368"/>
        <end position="400"/>
    </location>
</feature>
<evidence type="ECO:0000313" key="7">
    <source>
        <dbReference type="Proteomes" id="UP000813463"/>
    </source>
</evidence>
<evidence type="ECO:0000313" key="8">
    <source>
        <dbReference type="RefSeq" id="XP_021853042.1"/>
    </source>
</evidence>
<reference evidence="8" key="2">
    <citation type="submission" date="2025-04" db="UniProtKB">
        <authorList>
            <consortium name="RefSeq"/>
        </authorList>
    </citation>
    <scope>IDENTIFICATION</scope>
    <source>
        <tissue evidence="9">Leaf</tissue>
    </source>
</reference>
<dbReference type="RefSeq" id="XP_056693294.1">
    <property type="nucleotide sequence ID" value="XM_056837316.1"/>
</dbReference>
<dbReference type="SMART" id="SM00575">
    <property type="entry name" value="ZnF_PMZ"/>
    <property type="match status" value="1"/>
</dbReference>
<evidence type="ECO:0000313" key="9">
    <source>
        <dbReference type="RefSeq" id="XP_056693294.1"/>
    </source>
</evidence>
<keyword evidence="3" id="KW-0862">Zinc</keyword>
<proteinExistence type="predicted"/>
<evidence type="ECO:0000256" key="5">
    <source>
        <dbReference type="SAM" id="MobiDB-lite"/>
    </source>
</evidence>
<dbReference type="InterPro" id="IPR007527">
    <property type="entry name" value="Znf_SWIM"/>
</dbReference>
<dbReference type="Proteomes" id="UP000813463">
    <property type="component" value="Chromosome 2"/>
</dbReference>
<evidence type="ECO:0000256" key="4">
    <source>
        <dbReference type="PROSITE-ProRule" id="PRU00325"/>
    </source>
</evidence>
<feature type="region of interest" description="Disordered" evidence="5">
    <location>
        <begin position="444"/>
        <end position="471"/>
    </location>
</feature>
<dbReference type="PANTHER" id="PTHR31973">
    <property type="entry name" value="POLYPROTEIN, PUTATIVE-RELATED"/>
    <property type="match status" value="1"/>
</dbReference>
<gene>
    <name evidence="8 9" type="primary">LOC110792528</name>
</gene>
<dbReference type="PANTHER" id="PTHR31973:SF197">
    <property type="entry name" value="SWIM-TYPE DOMAIN-CONTAINING PROTEIN"/>
    <property type="match status" value="1"/>
</dbReference>
<evidence type="ECO:0000259" key="6">
    <source>
        <dbReference type="PROSITE" id="PS50966"/>
    </source>
</evidence>
<dbReference type="GO" id="GO:0008270">
    <property type="term" value="F:zinc ion binding"/>
    <property type="evidence" value="ECO:0007669"/>
    <property type="project" value="UniProtKB-KW"/>
</dbReference>
<dbReference type="GeneID" id="110792528"/>
<dbReference type="PROSITE" id="PS50966">
    <property type="entry name" value="ZF_SWIM"/>
    <property type="match status" value="1"/>
</dbReference>
<dbReference type="Pfam" id="PF04434">
    <property type="entry name" value="SWIM"/>
    <property type="match status" value="1"/>
</dbReference>
<evidence type="ECO:0000256" key="2">
    <source>
        <dbReference type="ARBA" id="ARBA00022771"/>
    </source>
</evidence>
<name>A0A9R0IPF6_SPIOL</name>
<keyword evidence="2 4" id="KW-0863">Zinc-finger</keyword>
<dbReference type="KEGG" id="soe:110792528"/>
<accession>A0A9R0IPF6</accession>